<evidence type="ECO:0000313" key="2">
    <source>
        <dbReference type="EMBL" id="TKA21868.1"/>
    </source>
</evidence>
<feature type="domain" description="CHAT" evidence="1">
    <location>
        <begin position="2"/>
        <end position="264"/>
    </location>
</feature>
<sequence>MPFHAAGTHTGASLDNALNKVISSYTPSIKALGYARSQIKHTQFGQPTRDQMLITLMPETPRGANDKAGFSKLKGILVEGEKIAEIVSPYVSLVVRTRPNANEVLAQLENCQISHFACHGMSNPTDPSSSGLVLQRLARDGTFEQDHLSVYRIAQLRLRYAKLAYLSACSTAENNGARLQDKVIHIVSGFQVAGFPHVIGSLGPAGDEECVQVASRLYSSVFEHGGVPYIEGQRVAMAVREAVMAVRAQDMDMPLNWAQLVHFGA</sequence>
<evidence type="ECO:0000313" key="3">
    <source>
        <dbReference type="Proteomes" id="UP000308549"/>
    </source>
</evidence>
<comment type="caution">
    <text evidence="2">The sequence shown here is derived from an EMBL/GenBank/DDBJ whole genome shotgun (WGS) entry which is preliminary data.</text>
</comment>
<protein>
    <recommendedName>
        <fullName evidence="1">CHAT domain-containing protein</fullName>
    </recommendedName>
</protein>
<dbReference type="Proteomes" id="UP000308549">
    <property type="component" value="Unassembled WGS sequence"/>
</dbReference>
<proteinExistence type="predicted"/>
<evidence type="ECO:0000259" key="1">
    <source>
        <dbReference type="Pfam" id="PF12770"/>
    </source>
</evidence>
<reference evidence="2 3" key="1">
    <citation type="submission" date="2017-03" db="EMBL/GenBank/DDBJ databases">
        <title>Genomes of endolithic fungi from Antarctica.</title>
        <authorList>
            <person name="Coleine C."/>
            <person name="Masonjones S."/>
            <person name="Stajich J.E."/>
        </authorList>
    </citation>
    <scope>NUCLEOTIDE SEQUENCE [LARGE SCALE GENOMIC DNA]</scope>
    <source>
        <strain evidence="2 3">CCFEE 6315</strain>
    </source>
</reference>
<organism evidence="2 3">
    <name type="scientific">Salinomyces thailandicus</name>
    <dbReference type="NCBI Taxonomy" id="706561"/>
    <lineage>
        <taxon>Eukaryota</taxon>
        <taxon>Fungi</taxon>
        <taxon>Dikarya</taxon>
        <taxon>Ascomycota</taxon>
        <taxon>Pezizomycotina</taxon>
        <taxon>Dothideomycetes</taxon>
        <taxon>Dothideomycetidae</taxon>
        <taxon>Mycosphaerellales</taxon>
        <taxon>Teratosphaeriaceae</taxon>
        <taxon>Salinomyces</taxon>
    </lineage>
</organism>
<accession>A0A4U0TJ61</accession>
<dbReference type="Pfam" id="PF12770">
    <property type="entry name" value="CHAT"/>
    <property type="match status" value="1"/>
</dbReference>
<keyword evidence="3" id="KW-1185">Reference proteome</keyword>
<dbReference type="AlphaFoldDB" id="A0A4U0TJ61"/>
<dbReference type="EMBL" id="NAJL01000096">
    <property type="protein sequence ID" value="TKA21868.1"/>
    <property type="molecule type" value="Genomic_DNA"/>
</dbReference>
<name>A0A4U0TJ61_9PEZI</name>
<dbReference type="OrthoDB" id="9991317at2759"/>
<dbReference type="InterPro" id="IPR024983">
    <property type="entry name" value="CHAT_dom"/>
</dbReference>
<gene>
    <name evidence="2" type="ORF">B0A50_08740</name>
</gene>